<sequence length="81" mass="8537">SLSVCFDSVCVVVYTDLLEQGTLSLLLASQHQPGLDLSLGLLHGGIFTPDERITVPLNSTGTHGDREWAGVGQVIAKSAQC</sequence>
<keyword evidence="2" id="KW-1185">Reference proteome</keyword>
<reference evidence="1" key="1">
    <citation type="journal article" date="2023" name="Mol. Biol. Evol.">
        <title>Third-Generation Sequencing Reveals the Adaptive Role of the Epigenome in Three Deep-Sea Polychaetes.</title>
        <authorList>
            <person name="Perez M."/>
            <person name="Aroh O."/>
            <person name="Sun Y."/>
            <person name="Lan Y."/>
            <person name="Juniper S.K."/>
            <person name="Young C.R."/>
            <person name="Angers B."/>
            <person name="Qian P.Y."/>
        </authorList>
    </citation>
    <scope>NUCLEOTIDE SEQUENCE</scope>
    <source>
        <strain evidence="1">R07B-5</strain>
    </source>
</reference>
<dbReference type="AlphaFoldDB" id="A0AAD9UJF6"/>
<organism evidence="1 2">
    <name type="scientific">Ridgeia piscesae</name>
    <name type="common">Tubeworm</name>
    <dbReference type="NCBI Taxonomy" id="27915"/>
    <lineage>
        <taxon>Eukaryota</taxon>
        <taxon>Metazoa</taxon>
        <taxon>Spiralia</taxon>
        <taxon>Lophotrochozoa</taxon>
        <taxon>Annelida</taxon>
        <taxon>Polychaeta</taxon>
        <taxon>Sedentaria</taxon>
        <taxon>Canalipalpata</taxon>
        <taxon>Sabellida</taxon>
        <taxon>Siboglinidae</taxon>
        <taxon>Ridgeia</taxon>
    </lineage>
</organism>
<protein>
    <submittedName>
        <fullName evidence="1">Uncharacterized protein</fullName>
    </submittedName>
</protein>
<feature type="non-terminal residue" evidence="1">
    <location>
        <position position="1"/>
    </location>
</feature>
<proteinExistence type="predicted"/>
<dbReference type="EMBL" id="JAODUO010000046">
    <property type="protein sequence ID" value="KAK2191739.1"/>
    <property type="molecule type" value="Genomic_DNA"/>
</dbReference>
<gene>
    <name evidence="1" type="ORF">NP493_46g00000</name>
</gene>
<evidence type="ECO:0000313" key="1">
    <source>
        <dbReference type="EMBL" id="KAK2191739.1"/>
    </source>
</evidence>
<accession>A0AAD9UJF6</accession>
<comment type="caution">
    <text evidence="1">The sequence shown here is derived from an EMBL/GenBank/DDBJ whole genome shotgun (WGS) entry which is preliminary data.</text>
</comment>
<dbReference type="Proteomes" id="UP001209878">
    <property type="component" value="Unassembled WGS sequence"/>
</dbReference>
<evidence type="ECO:0000313" key="2">
    <source>
        <dbReference type="Proteomes" id="UP001209878"/>
    </source>
</evidence>
<name>A0AAD9UJF6_RIDPI</name>